<proteinExistence type="predicted"/>
<dbReference type="AlphaFoldDB" id="A0AAD8LF78"/>
<name>A0AAD8LF78_TARER</name>
<organism evidence="2 3">
    <name type="scientific">Tagetes erecta</name>
    <name type="common">African marigold</name>
    <dbReference type="NCBI Taxonomy" id="13708"/>
    <lineage>
        <taxon>Eukaryota</taxon>
        <taxon>Viridiplantae</taxon>
        <taxon>Streptophyta</taxon>
        <taxon>Embryophyta</taxon>
        <taxon>Tracheophyta</taxon>
        <taxon>Spermatophyta</taxon>
        <taxon>Magnoliopsida</taxon>
        <taxon>eudicotyledons</taxon>
        <taxon>Gunneridae</taxon>
        <taxon>Pentapetalae</taxon>
        <taxon>asterids</taxon>
        <taxon>campanulids</taxon>
        <taxon>Asterales</taxon>
        <taxon>Asteraceae</taxon>
        <taxon>Asteroideae</taxon>
        <taxon>Heliantheae alliance</taxon>
        <taxon>Tageteae</taxon>
        <taxon>Tagetes</taxon>
    </lineage>
</organism>
<feature type="signal peptide" evidence="1">
    <location>
        <begin position="1"/>
        <end position="19"/>
    </location>
</feature>
<reference evidence="2" key="1">
    <citation type="journal article" date="2023" name="bioRxiv">
        <title>Improved chromosome-level genome assembly for marigold (Tagetes erecta).</title>
        <authorList>
            <person name="Jiang F."/>
            <person name="Yuan L."/>
            <person name="Wang S."/>
            <person name="Wang H."/>
            <person name="Xu D."/>
            <person name="Wang A."/>
            <person name="Fan W."/>
        </authorList>
    </citation>
    <scope>NUCLEOTIDE SEQUENCE</scope>
    <source>
        <strain evidence="2">WSJ</strain>
        <tissue evidence="2">Leaf</tissue>
    </source>
</reference>
<accession>A0AAD8LF78</accession>
<keyword evidence="3" id="KW-1185">Reference proteome</keyword>
<comment type="caution">
    <text evidence="2">The sequence shown here is derived from an EMBL/GenBank/DDBJ whole genome shotgun (WGS) entry which is preliminary data.</text>
</comment>
<evidence type="ECO:0000313" key="2">
    <source>
        <dbReference type="EMBL" id="KAK1438081.1"/>
    </source>
</evidence>
<dbReference type="EMBL" id="JAUHHV010000001">
    <property type="protein sequence ID" value="KAK1438081.1"/>
    <property type="molecule type" value="Genomic_DNA"/>
</dbReference>
<protein>
    <submittedName>
        <fullName evidence="2">Uncharacterized protein</fullName>
    </submittedName>
</protein>
<evidence type="ECO:0000313" key="3">
    <source>
        <dbReference type="Proteomes" id="UP001229421"/>
    </source>
</evidence>
<sequence>MFTKCRLYVVTLLWYLVKTINIDQQPNSSLKSQNLLHNVVKNVDRSMLMDDILVLVQTGGYETSAESVACYTQKLKLETEQRTSLVSVPQRPIHHRHRISDLALPTHRRLSPCLMLVI</sequence>
<gene>
    <name evidence="2" type="ORF">QVD17_03884</name>
</gene>
<keyword evidence="1" id="KW-0732">Signal</keyword>
<dbReference type="Proteomes" id="UP001229421">
    <property type="component" value="Unassembled WGS sequence"/>
</dbReference>
<evidence type="ECO:0000256" key="1">
    <source>
        <dbReference type="SAM" id="SignalP"/>
    </source>
</evidence>
<feature type="chain" id="PRO_5042168415" evidence="1">
    <location>
        <begin position="20"/>
        <end position="118"/>
    </location>
</feature>